<proteinExistence type="predicted"/>
<gene>
    <name evidence="1" type="ORF">DDK22_27390</name>
</gene>
<dbReference type="RefSeq" id="WP_114134647.1">
    <property type="nucleotide sequence ID" value="NZ_CP068436.1"/>
</dbReference>
<sequence length="110" mass="11877">MAPTATVATDYASAAGIGLVELDYESGWQDASELSHLGEKAGVRVEYRGHESTVVKSPAALAAGLKRPKLTFRQRNLYCQFALTELTADEIGLFHLQSTTRQDVPGSPLQ</sequence>
<name>A0A367PCL9_CUPNE</name>
<dbReference type="EMBL" id="QDHA01000077">
    <property type="protein sequence ID" value="RCJ05304.1"/>
    <property type="molecule type" value="Genomic_DNA"/>
</dbReference>
<reference evidence="1 2" key="1">
    <citation type="submission" date="2018-04" db="EMBL/GenBank/DDBJ databases">
        <title>Cupriavidus necator CR12 genome sequencing and assembly.</title>
        <authorList>
            <person name="Ben Fekih I."/>
            <person name="Mazhar H.S."/>
            <person name="Bello S.K."/>
            <person name="Rensing C."/>
        </authorList>
    </citation>
    <scope>NUCLEOTIDE SEQUENCE [LARGE SCALE GENOMIC DNA]</scope>
    <source>
        <strain evidence="1 2">CR12</strain>
    </source>
</reference>
<protein>
    <submittedName>
        <fullName evidence="1">PHA-granule associated protein 4</fullName>
    </submittedName>
</protein>
<organism evidence="1 2">
    <name type="scientific">Cupriavidus necator</name>
    <name type="common">Alcaligenes eutrophus</name>
    <name type="synonym">Ralstonia eutropha</name>
    <dbReference type="NCBI Taxonomy" id="106590"/>
    <lineage>
        <taxon>Bacteria</taxon>
        <taxon>Pseudomonadati</taxon>
        <taxon>Pseudomonadota</taxon>
        <taxon>Betaproteobacteria</taxon>
        <taxon>Burkholderiales</taxon>
        <taxon>Burkholderiaceae</taxon>
        <taxon>Cupriavidus</taxon>
    </lineage>
</organism>
<accession>A0A367PCL9</accession>
<dbReference type="AlphaFoldDB" id="A0A367PCL9"/>
<dbReference type="Proteomes" id="UP000253501">
    <property type="component" value="Unassembled WGS sequence"/>
</dbReference>
<comment type="caution">
    <text evidence="1">The sequence shown here is derived from an EMBL/GenBank/DDBJ whole genome shotgun (WGS) entry which is preliminary data.</text>
</comment>
<evidence type="ECO:0000313" key="1">
    <source>
        <dbReference type="EMBL" id="RCJ05304.1"/>
    </source>
</evidence>
<evidence type="ECO:0000313" key="2">
    <source>
        <dbReference type="Proteomes" id="UP000253501"/>
    </source>
</evidence>